<sequence length="153" mass="18166">MFPNILNFVPFYAVWNYTPEIPNFYYNAKSQEQIVKYLCTEYDKLVHYCDMLSDSENETRDAVNKLTELFRKFQESGFDDYYKAQIESWIYEHMPSIIGKAMQMVFFGITDDGYFCAYVPETWSQIMFDTDQVYASTTYGHLILSFNVQPLNK</sequence>
<reference evidence="1" key="1">
    <citation type="journal article" date="2021" name="Proc. Natl. Acad. Sci. U.S.A.">
        <title>A Catalog of Tens of Thousands of Viruses from Human Metagenomes Reveals Hidden Associations with Chronic Diseases.</title>
        <authorList>
            <person name="Tisza M.J."/>
            <person name="Buck C.B."/>
        </authorList>
    </citation>
    <scope>NUCLEOTIDE SEQUENCE</scope>
    <source>
        <strain evidence="1">CtL1g6</strain>
    </source>
</reference>
<evidence type="ECO:0000313" key="1">
    <source>
        <dbReference type="EMBL" id="DAE29801.1"/>
    </source>
</evidence>
<dbReference type="EMBL" id="BK059099">
    <property type="protein sequence ID" value="DAE29801.1"/>
    <property type="molecule type" value="Genomic_DNA"/>
</dbReference>
<proteinExistence type="predicted"/>
<name>A0A8S5RFE6_9VIRU</name>
<protein>
    <submittedName>
        <fullName evidence="1">Uncharacterized protein</fullName>
    </submittedName>
</protein>
<accession>A0A8S5RFE6</accession>
<organism evidence="1">
    <name type="scientific">virus sp. ctL1g6</name>
    <dbReference type="NCBI Taxonomy" id="2827988"/>
    <lineage>
        <taxon>Viruses</taxon>
    </lineage>
</organism>